<sequence length="52" mass="6245">MCCKRCGFALKARKIGQFRIFCLTRYFQNCYKAQRYSKVRSPEYSGISSFFR</sequence>
<name>D0WBG8_NEILA</name>
<organism evidence="1 2">
    <name type="scientific">Neisseria lactamica ATCC 23970</name>
    <dbReference type="NCBI Taxonomy" id="546265"/>
    <lineage>
        <taxon>Bacteria</taxon>
        <taxon>Pseudomonadati</taxon>
        <taxon>Pseudomonadota</taxon>
        <taxon>Betaproteobacteria</taxon>
        <taxon>Neisseriales</taxon>
        <taxon>Neisseriaceae</taxon>
        <taxon>Neisseria</taxon>
    </lineage>
</organism>
<reference evidence="1 2" key="1">
    <citation type="submission" date="2009-10" db="EMBL/GenBank/DDBJ databases">
        <authorList>
            <person name="Weinstock G."/>
            <person name="Sodergren E."/>
            <person name="Clifton S."/>
            <person name="Fulton L."/>
            <person name="Fulton B."/>
            <person name="Courtney L."/>
            <person name="Fronick C."/>
            <person name="Harrison M."/>
            <person name="Strong C."/>
            <person name="Farmer C."/>
            <person name="Delahaunty K."/>
            <person name="Markovic C."/>
            <person name="Hall O."/>
            <person name="Minx P."/>
            <person name="Tomlinson C."/>
            <person name="Mitreva M."/>
            <person name="Nelson J."/>
            <person name="Hou S."/>
            <person name="Wollam A."/>
            <person name="Pepin K.H."/>
            <person name="Johnson M."/>
            <person name="Bhonagiri V."/>
            <person name="Nash W.E."/>
            <person name="Warren W."/>
            <person name="Chinwalla A."/>
            <person name="Mardis E.R."/>
            <person name="Wilson R.K."/>
        </authorList>
    </citation>
    <scope>NUCLEOTIDE SEQUENCE [LARGE SCALE GENOMIC DNA]</scope>
    <source>
        <strain evidence="1 2">ATCC 23970</strain>
    </source>
</reference>
<accession>D0WBG8</accession>
<protein>
    <submittedName>
        <fullName evidence="1">Uncharacterized protein</fullName>
    </submittedName>
</protein>
<dbReference type="EMBL" id="ACEQ02000023">
    <property type="protein sequence ID" value="EEZ75119.1"/>
    <property type="molecule type" value="Genomic_DNA"/>
</dbReference>
<dbReference type="Proteomes" id="UP000003843">
    <property type="component" value="Unassembled WGS sequence"/>
</dbReference>
<evidence type="ECO:0000313" key="2">
    <source>
        <dbReference type="Proteomes" id="UP000003843"/>
    </source>
</evidence>
<evidence type="ECO:0000313" key="1">
    <source>
        <dbReference type="EMBL" id="EEZ75119.1"/>
    </source>
</evidence>
<dbReference type="AlphaFoldDB" id="D0WBG8"/>
<proteinExistence type="predicted"/>
<comment type="caution">
    <text evidence="1">The sequence shown here is derived from an EMBL/GenBank/DDBJ whole genome shotgun (WGS) entry which is preliminary data.</text>
</comment>
<gene>
    <name evidence="1" type="ORF">NEILACOT_04894</name>
</gene>